<dbReference type="EMBL" id="LAZR01055319">
    <property type="protein sequence ID" value="KKK76641.1"/>
    <property type="molecule type" value="Genomic_DNA"/>
</dbReference>
<name>A0A0F9AWN4_9ZZZZ</name>
<protein>
    <submittedName>
        <fullName evidence="1">Uncharacterized protein</fullName>
    </submittedName>
</protein>
<proteinExistence type="predicted"/>
<accession>A0A0F9AWN4</accession>
<organism evidence="1">
    <name type="scientific">marine sediment metagenome</name>
    <dbReference type="NCBI Taxonomy" id="412755"/>
    <lineage>
        <taxon>unclassified sequences</taxon>
        <taxon>metagenomes</taxon>
        <taxon>ecological metagenomes</taxon>
    </lineage>
</organism>
<reference evidence="1" key="1">
    <citation type="journal article" date="2015" name="Nature">
        <title>Complex archaea that bridge the gap between prokaryotes and eukaryotes.</title>
        <authorList>
            <person name="Spang A."/>
            <person name="Saw J.H."/>
            <person name="Jorgensen S.L."/>
            <person name="Zaremba-Niedzwiedzka K."/>
            <person name="Martijn J."/>
            <person name="Lind A.E."/>
            <person name="van Eijk R."/>
            <person name="Schleper C."/>
            <person name="Guy L."/>
            <person name="Ettema T.J."/>
        </authorList>
    </citation>
    <scope>NUCLEOTIDE SEQUENCE</scope>
</reference>
<evidence type="ECO:0000313" key="1">
    <source>
        <dbReference type="EMBL" id="KKK76641.1"/>
    </source>
</evidence>
<dbReference type="AlphaFoldDB" id="A0A0F9AWN4"/>
<comment type="caution">
    <text evidence="1">The sequence shown here is derived from an EMBL/GenBank/DDBJ whole genome shotgun (WGS) entry which is preliminary data.</text>
</comment>
<sequence length="75" mass="8914">MSSIVICNHCQDWFKSENTTWGEVKGFWTEDICVDLCDKCKNKLDEWLHPEETEILKKWIKAGKKQNKSNLKQKK</sequence>
<gene>
    <name evidence="1" type="ORF">LCGC14_2861620</name>
</gene>